<evidence type="ECO:0000256" key="6">
    <source>
        <dbReference type="SAM" id="Phobius"/>
    </source>
</evidence>
<accession>A0A179C1T9</accession>
<protein>
    <submittedName>
        <fullName evidence="7">Magnesium transporter CorA</fullName>
    </submittedName>
</protein>
<reference evidence="8" key="1">
    <citation type="submission" date="2016-03" db="EMBL/GenBank/DDBJ databases">
        <authorList>
            <person name="Johnson T.J."/>
            <person name="Youmans B."/>
            <person name="Case K."/>
            <person name="Noll S."/>
        </authorList>
    </citation>
    <scope>NUCLEOTIDE SEQUENCE [LARGE SCALE GENOMIC DNA]</scope>
    <source>
        <strain evidence="8">UMNLAv8</strain>
    </source>
</reference>
<dbReference type="Gene3D" id="3.30.460.20">
    <property type="entry name" value="CorA soluble domain-like"/>
    <property type="match status" value="1"/>
</dbReference>
<dbReference type="Pfam" id="PF01544">
    <property type="entry name" value="CorA"/>
    <property type="match status" value="1"/>
</dbReference>
<keyword evidence="3 6" id="KW-0812">Transmembrane</keyword>
<dbReference type="PANTHER" id="PTHR47891">
    <property type="entry name" value="TRANSPORTER-RELATED"/>
    <property type="match status" value="1"/>
</dbReference>
<feature type="transmembrane region" description="Helical" evidence="6">
    <location>
        <begin position="252"/>
        <end position="271"/>
    </location>
</feature>
<dbReference type="SUPFAM" id="SSF143865">
    <property type="entry name" value="CorA soluble domain-like"/>
    <property type="match status" value="1"/>
</dbReference>
<sequence>MIKQEKLSELTQTDFKWFDVVDIDEADIRELKKSFKLTPEITSYVSDLNERPHYDYDEHTDSHLLVYDVPLWPTAEINHFTTRPIVFLIHEKTVFSFHTHRTNYVFEQFEGSEMHQRLQNVHDITEFVMLFLFHSTQYFQRALTQINTDRNQLDRELNNEIANRDLRELAQIEKSLVYLSSSISTNLMMLQDLRKTPLARLLTPAAFERLDDILIESKQSSQMVKISNEVTEMLSKTSNNILNNNLNDTMKFLTVWSLLLTIPTIITGFFGMNVNLPLTNNHWAWLIIIVLNVGFMIWLFIYMKKHHFI</sequence>
<organism evidence="7 8">
    <name type="scientific">Ligilactobacillus aviarius</name>
    <dbReference type="NCBI Taxonomy" id="1606"/>
    <lineage>
        <taxon>Bacteria</taxon>
        <taxon>Bacillati</taxon>
        <taxon>Bacillota</taxon>
        <taxon>Bacilli</taxon>
        <taxon>Lactobacillales</taxon>
        <taxon>Lactobacillaceae</taxon>
        <taxon>Ligilactobacillus</taxon>
    </lineage>
</organism>
<evidence type="ECO:0000256" key="4">
    <source>
        <dbReference type="ARBA" id="ARBA00022989"/>
    </source>
</evidence>
<comment type="caution">
    <text evidence="7">The sequence shown here is derived from an EMBL/GenBank/DDBJ whole genome shotgun (WGS) entry which is preliminary data.</text>
</comment>
<feature type="transmembrane region" description="Helical" evidence="6">
    <location>
        <begin position="283"/>
        <end position="303"/>
    </location>
</feature>
<dbReference type="Gene3D" id="1.20.58.340">
    <property type="entry name" value="Magnesium transport protein CorA, transmembrane region"/>
    <property type="match status" value="2"/>
</dbReference>
<keyword evidence="4 6" id="KW-1133">Transmembrane helix</keyword>
<name>A0A179C1T9_9LACO</name>
<dbReference type="PANTHER" id="PTHR47891:SF1">
    <property type="entry name" value="CORA-MAGNESIUM AND COBALT TRANSPORTER"/>
    <property type="match status" value="1"/>
</dbReference>
<evidence type="ECO:0000256" key="2">
    <source>
        <dbReference type="ARBA" id="ARBA00009765"/>
    </source>
</evidence>
<dbReference type="InterPro" id="IPR002523">
    <property type="entry name" value="MgTranspt_CorA/ZnTranspt_ZntB"/>
</dbReference>
<dbReference type="Proteomes" id="UP000078520">
    <property type="component" value="Unassembled WGS sequence"/>
</dbReference>
<dbReference type="GO" id="GO:0016020">
    <property type="term" value="C:membrane"/>
    <property type="evidence" value="ECO:0007669"/>
    <property type="project" value="UniProtKB-SubCell"/>
</dbReference>
<dbReference type="RefSeq" id="WP_064207847.1">
    <property type="nucleotide sequence ID" value="NZ_LVKC01000053.1"/>
</dbReference>
<comment type="subcellular location">
    <subcellularLocation>
        <location evidence="1">Membrane</location>
        <topology evidence="1">Multi-pass membrane protein</topology>
    </subcellularLocation>
</comment>
<dbReference type="InterPro" id="IPR045861">
    <property type="entry name" value="CorA_cytoplasmic_dom"/>
</dbReference>
<proteinExistence type="inferred from homology"/>
<dbReference type="AlphaFoldDB" id="A0A179C1T9"/>
<dbReference type="OrthoDB" id="9803416at2"/>
<dbReference type="SUPFAM" id="SSF144083">
    <property type="entry name" value="Magnesium transport protein CorA, transmembrane region"/>
    <property type="match status" value="1"/>
</dbReference>
<dbReference type="CDD" id="cd12827">
    <property type="entry name" value="EcCorA_ZntB-like_u2"/>
    <property type="match status" value="1"/>
</dbReference>
<evidence type="ECO:0000313" key="8">
    <source>
        <dbReference type="Proteomes" id="UP000078520"/>
    </source>
</evidence>
<evidence type="ECO:0000313" key="7">
    <source>
        <dbReference type="EMBL" id="OAQ06194.1"/>
    </source>
</evidence>
<evidence type="ECO:0000256" key="3">
    <source>
        <dbReference type="ARBA" id="ARBA00022692"/>
    </source>
</evidence>
<dbReference type="InterPro" id="IPR045863">
    <property type="entry name" value="CorA_TM1_TM2"/>
</dbReference>
<dbReference type="GO" id="GO:0046873">
    <property type="term" value="F:metal ion transmembrane transporter activity"/>
    <property type="evidence" value="ECO:0007669"/>
    <property type="project" value="InterPro"/>
</dbReference>
<evidence type="ECO:0000256" key="5">
    <source>
        <dbReference type="ARBA" id="ARBA00023136"/>
    </source>
</evidence>
<dbReference type="EMBL" id="LVKI01000060">
    <property type="protein sequence ID" value="OAQ06194.1"/>
    <property type="molecule type" value="Genomic_DNA"/>
</dbReference>
<evidence type="ECO:0000256" key="1">
    <source>
        <dbReference type="ARBA" id="ARBA00004141"/>
    </source>
</evidence>
<gene>
    <name evidence="7" type="ORF">A3O14_07800</name>
</gene>
<keyword evidence="5 6" id="KW-0472">Membrane</keyword>
<dbReference type="InterPro" id="IPR047199">
    <property type="entry name" value="CorA-like"/>
</dbReference>
<comment type="similarity">
    <text evidence="2">Belongs to the CorA metal ion transporter (MIT) (TC 1.A.35) family.</text>
</comment>